<evidence type="ECO:0000256" key="6">
    <source>
        <dbReference type="ARBA" id="ARBA00023125"/>
    </source>
</evidence>
<dbReference type="SMART" id="SM00490">
    <property type="entry name" value="HELICc"/>
    <property type="match status" value="1"/>
</dbReference>
<dbReference type="PANTHER" id="PTHR14025:SF20">
    <property type="entry name" value="FANCONI ANEMIA GROUP M PROTEIN"/>
    <property type="match status" value="1"/>
</dbReference>
<dbReference type="PROSITE" id="PS51194">
    <property type="entry name" value="HELICASE_CTER"/>
    <property type="match status" value="1"/>
</dbReference>
<dbReference type="CDD" id="cd12089">
    <property type="entry name" value="Hef_ID"/>
    <property type="match status" value="1"/>
</dbReference>
<organism evidence="10 11">
    <name type="scientific">Methanobacterium congolense</name>
    <dbReference type="NCBI Taxonomy" id="118062"/>
    <lineage>
        <taxon>Archaea</taxon>
        <taxon>Methanobacteriati</taxon>
        <taxon>Methanobacteriota</taxon>
        <taxon>Methanomada group</taxon>
        <taxon>Methanobacteria</taxon>
        <taxon>Methanobacteriales</taxon>
        <taxon>Methanobacteriaceae</taxon>
        <taxon>Methanobacterium</taxon>
    </lineage>
</organism>
<keyword evidence="2" id="KW-0227">DNA damage</keyword>
<dbReference type="SMART" id="SM00278">
    <property type="entry name" value="HhH1"/>
    <property type="match status" value="2"/>
</dbReference>
<proteinExistence type="predicted"/>
<dbReference type="SMART" id="SM00487">
    <property type="entry name" value="DEXDc"/>
    <property type="match status" value="1"/>
</dbReference>
<dbReference type="SUPFAM" id="SSF52980">
    <property type="entry name" value="Restriction endonuclease-like"/>
    <property type="match status" value="1"/>
</dbReference>
<evidence type="ECO:0000256" key="7">
    <source>
        <dbReference type="ARBA" id="ARBA00023204"/>
    </source>
</evidence>
<evidence type="ECO:0000259" key="8">
    <source>
        <dbReference type="PROSITE" id="PS51192"/>
    </source>
</evidence>
<dbReference type="SUPFAM" id="SSF52540">
    <property type="entry name" value="P-loop containing nucleoside triphosphate hydrolases"/>
    <property type="match status" value="1"/>
</dbReference>
<dbReference type="GO" id="GO:0016787">
    <property type="term" value="F:hydrolase activity"/>
    <property type="evidence" value="ECO:0007669"/>
    <property type="project" value="UniProtKB-KW"/>
</dbReference>
<evidence type="ECO:0000256" key="3">
    <source>
        <dbReference type="ARBA" id="ARBA00022801"/>
    </source>
</evidence>
<feature type="domain" description="Helicase C-terminal" evidence="9">
    <location>
        <begin position="348"/>
        <end position="514"/>
    </location>
</feature>
<dbReference type="GO" id="GO:0006281">
    <property type="term" value="P:DNA repair"/>
    <property type="evidence" value="ECO:0007669"/>
    <property type="project" value="UniProtKB-KW"/>
</dbReference>
<dbReference type="Pfam" id="PF00270">
    <property type="entry name" value="DEAD"/>
    <property type="match status" value="1"/>
</dbReference>
<keyword evidence="4 10" id="KW-0347">Helicase</keyword>
<dbReference type="PATRIC" id="fig|129848.4.peg.2372"/>
<dbReference type="GO" id="GO:0140097">
    <property type="term" value="F:catalytic activity, acting on DNA"/>
    <property type="evidence" value="ECO:0007669"/>
    <property type="project" value="UniProtKB-ARBA"/>
</dbReference>
<name>A0A1D3L5M9_9EURY</name>
<dbReference type="EC" id="3.6.4.13" evidence="10"/>
<dbReference type="GeneID" id="30413154"/>
<keyword evidence="5" id="KW-0067">ATP-binding</keyword>
<dbReference type="STRING" id="118062.MCBB_2321"/>
<evidence type="ECO:0000256" key="2">
    <source>
        <dbReference type="ARBA" id="ARBA00022763"/>
    </source>
</evidence>
<dbReference type="KEGG" id="mcub:MCBB_2321"/>
<dbReference type="Pfam" id="PF14520">
    <property type="entry name" value="HHH_5"/>
    <property type="match status" value="1"/>
</dbReference>
<dbReference type="InterPro" id="IPR011545">
    <property type="entry name" value="DEAD/DEAH_box_helicase_dom"/>
</dbReference>
<feature type="domain" description="Helicase ATP-binding" evidence="8">
    <location>
        <begin position="25"/>
        <end position="190"/>
    </location>
</feature>
<dbReference type="Gene3D" id="3.40.50.10130">
    <property type="match status" value="1"/>
</dbReference>
<dbReference type="GO" id="GO:0004518">
    <property type="term" value="F:nuclease activity"/>
    <property type="evidence" value="ECO:0007669"/>
    <property type="project" value="InterPro"/>
</dbReference>
<dbReference type="Gene3D" id="1.20.1320.20">
    <property type="entry name" value="hef helicase domain"/>
    <property type="match status" value="1"/>
</dbReference>
<keyword evidence="1" id="KW-0547">Nucleotide-binding</keyword>
<keyword evidence="11" id="KW-1185">Reference proteome</keyword>
<dbReference type="NCBIfam" id="NF010337">
    <property type="entry name" value="PRK13766.1"/>
    <property type="match status" value="1"/>
</dbReference>
<dbReference type="OrthoDB" id="11644at2157"/>
<dbReference type="AlphaFoldDB" id="A0A1D3L5M9"/>
<dbReference type="Proteomes" id="UP000094707">
    <property type="component" value="Chromosome I"/>
</dbReference>
<dbReference type="Pfam" id="PF02732">
    <property type="entry name" value="ERCC4"/>
    <property type="match status" value="1"/>
</dbReference>
<dbReference type="InterPro" id="IPR027417">
    <property type="entry name" value="P-loop_NTPase"/>
</dbReference>
<dbReference type="RefSeq" id="WP_071907880.1">
    <property type="nucleotide sequence ID" value="NZ_LT607756.1"/>
</dbReference>
<dbReference type="SUPFAM" id="SSF47781">
    <property type="entry name" value="RuvA domain 2-like"/>
    <property type="match status" value="1"/>
</dbReference>
<keyword evidence="3 10" id="KW-0378">Hydrolase</keyword>
<gene>
    <name evidence="10" type="ORF">MCBB_2321</name>
</gene>
<dbReference type="FunFam" id="3.40.50.300:FF:001992">
    <property type="entry name" value="ATP-dependent RNA helicase, putative"/>
    <property type="match status" value="1"/>
</dbReference>
<evidence type="ECO:0000256" key="1">
    <source>
        <dbReference type="ARBA" id="ARBA00022741"/>
    </source>
</evidence>
<dbReference type="Pfam" id="PF00271">
    <property type="entry name" value="Helicase_C"/>
    <property type="match status" value="1"/>
</dbReference>
<keyword evidence="7" id="KW-0234">DNA repair</keyword>
<accession>A0A1D3L5M9</accession>
<evidence type="ECO:0000256" key="5">
    <source>
        <dbReference type="ARBA" id="ARBA00022840"/>
    </source>
</evidence>
<keyword evidence="6" id="KW-0238">DNA-binding</keyword>
<dbReference type="GO" id="GO:0003724">
    <property type="term" value="F:RNA helicase activity"/>
    <property type="evidence" value="ECO:0007669"/>
    <property type="project" value="UniProtKB-EC"/>
</dbReference>
<sequence>MERWIQHSLIKPDKIEARLYQQVLAAGVLKKGNTMIVAPTALGKTVIAALVAAERLKKFPESKVLVLAPSKPLVIQHEESFNEFLKVTSASLTGAVNPKERIKRWNESQIVCATPQTVESDVISGRYSLKNVSLLVFDECHRGVGSYSYVYLADKYAKEGENKLTLGLTASPGWNDEKIKEVCENLFIKDVVIKTEEDTDVEPYFNPVEVKWIKVDLKPELKEIKSHMENALKARLKTLKRMGIIRSISNVSKRDVLIAQGKAQRRIGNSVKPPKKCFLAVSLLTAVINILHSIELLETQSVSTLHSYFRRFKKKKTKAAKSLMNDPEFYTAMELTEKAFQEDIEHPKLEKLIKILEKELKNSDSKVIVFSQFRDTVNNIYDKCLEKNINAVKFFGQASRDSEKGLTQKKQKEIIKDFRRGVYDVLISTSVAEEGIDIPSVDLVVLYEPVPSEIRMIQRRGRTGRKNKGKMIILITKGTRDESYYWSSINKEKKMKKQLSTSYRNEDISFKDMKDNFVGVFKESSGDSEADNNSKTEVKDENNLNSIQKENDSGIVASELGSKDDVFKPVIYADSREGNSSVLRELDKLDVEIKVKGLAVADYQVSDDVAIERKTVKDFISSIMDKRLHKQAKELVENFKKPVMIIEGDNIYSGFVHPNAVRGALASIAVDFRIPILPTRSEADTAAMITRIALREQGQERKAVQIRTEKKPVTTWEQQLYIVESLPNIGPVTARKLLEEFKTVKNIVNADEEELKKVEGIGNKIAKDIVSVVGSGFKTINGKKVYLKDQSQISAGKEDWNRDMLLN</sequence>
<dbReference type="GO" id="GO:0005524">
    <property type="term" value="F:ATP binding"/>
    <property type="evidence" value="ECO:0007669"/>
    <property type="project" value="UniProtKB-KW"/>
</dbReference>
<dbReference type="InterPro" id="IPR014001">
    <property type="entry name" value="Helicase_ATP-bd"/>
</dbReference>
<dbReference type="InterPro" id="IPR001650">
    <property type="entry name" value="Helicase_C-like"/>
</dbReference>
<evidence type="ECO:0000256" key="4">
    <source>
        <dbReference type="ARBA" id="ARBA00022806"/>
    </source>
</evidence>
<reference evidence="10 11" key="1">
    <citation type="submission" date="2016-08" db="EMBL/GenBank/DDBJ databases">
        <authorList>
            <person name="Seilhamer J.J."/>
        </authorList>
    </citation>
    <scope>NUCLEOTIDE SEQUENCE [LARGE SCALE GENOMIC DNA]</scope>
    <source>
        <strain evidence="10">Buetzberg</strain>
    </source>
</reference>
<evidence type="ECO:0000313" key="10">
    <source>
        <dbReference type="EMBL" id="SCG86859.1"/>
    </source>
</evidence>
<evidence type="ECO:0000259" key="9">
    <source>
        <dbReference type="PROSITE" id="PS51194"/>
    </source>
</evidence>
<dbReference type="Gene3D" id="3.40.50.300">
    <property type="entry name" value="P-loop containing nucleotide triphosphate hydrolases"/>
    <property type="match status" value="2"/>
</dbReference>
<dbReference type="Pfam" id="PF21210">
    <property type="entry name" value="RNA_helicase_helical"/>
    <property type="match status" value="1"/>
</dbReference>
<dbReference type="InterPro" id="IPR006166">
    <property type="entry name" value="ERCC4_domain"/>
</dbReference>
<dbReference type="InterPro" id="IPR011335">
    <property type="entry name" value="Restrct_endonuc-II-like"/>
</dbReference>
<dbReference type="Gene3D" id="1.10.150.20">
    <property type="entry name" value="5' to 3' exonuclease, C-terminal subdomain"/>
    <property type="match status" value="1"/>
</dbReference>
<dbReference type="InterPro" id="IPR041755">
    <property type="entry name" value="Hef_ID"/>
</dbReference>
<dbReference type="CDD" id="cd20075">
    <property type="entry name" value="XPF_nuclease_XPF_arch"/>
    <property type="match status" value="1"/>
</dbReference>
<dbReference type="GO" id="GO:0003677">
    <property type="term" value="F:DNA binding"/>
    <property type="evidence" value="ECO:0007669"/>
    <property type="project" value="UniProtKB-KW"/>
</dbReference>
<dbReference type="PROSITE" id="PS51192">
    <property type="entry name" value="HELICASE_ATP_BIND_1"/>
    <property type="match status" value="1"/>
</dbReference>
<dbReference type="InterPro" id="IPR010994">
    <property type="entry name" value="RuvA_2-like"/>
</dbReference>
<dbReference type="PANTHER" id="PTHR14025">
    <property type="entry name" value="FANCONI ANEMIA GROUP M FANCM FAMILY MEMBER"/>
    <property type="match status" value="1"/>
</dbReference>
<protein>
    <submittedName>
        <fullName evidence="10">Putative ATP-dependent RNA helicase MJ1505</fullName>
        <ecNumber evidence="10">3.6.4.13</ecNumber>
    </submittedName>
</protein>
<dbReference type="SMART" id="SM00891">
    <property type="entry name" value="ERCC4"/>
    <property type="match status" value="1"/>
</dbReference>
<dbReference type="InterPro" id="IPR003583">
    <property type="entry name" value="Hlx-hairpin-Hlx_DNA-bd_motif"/>
</dbReference>
<dbReference type="EMBL" id="LT607756">
    <property type="protein sequence ID" value="SCG86859.1"/>
    <property type="molecule type" value="Genomic_DNA"/>
</dbReference>
<evidence type="ECO:0000313" key="11">
    <source>
        <dbReference type="Proteomes" id="UP000094707"/>
    </source>
</evidence>